<feature type="compositionally biased region" description="Low complexity" evidence="3">
    <location>
        <begin position="662"/>
        <end position="675"/>
    </location>
</feature>
<dbReference type="OrthoDB" id="432528at2759"/>
<accession>A0A9W4SJD3</accession>
<dbReference type="Proteomes" id="UP001153678">
    <property type="component" value="Unassembled WGS sequence"/>
</dbReference>
<comment type="caution">
    <text evidence="5">The sequence shown here is derived from an EMBL/GenBank/DDBJ whole genome shotgun (WGS) entry which is preliminary data.</text>
</comment>
<feature type="region of interest" description="Disordered" evidence="3">
    <location>
        <begin position="710"/>
        <end position="788"/>
    </location>
</feature>
<organism evidence="5 6">
    <name type="scientific">Funneliformis geosporum</name>
    <dbReference type="NCBI Taxonomy" id="1117311"/>
    <lineage>
        <taxon>Eukaryota</taxon>
        <taxon>Fungi</taxon>
        <taxon>Fungi incertae sedis</taxon>
        <taxon>Mucoromycota</taxon>
        <taxon>Glomeromycotina</taxon>
        <taxon>Glomeromycetes</taxon>
        <taxon>Glomerales</taxon>
        <taxon>Glomeraceae</taxon>
        <taxon>Funneliformis</taxon>
    </lineage>
</organism>
<sequence length="788" mass="84762">MSVEYDNPVQKIAQNIGKRKSCVGIIIGISIFFQCIIISVDAQPSPPTLGRWGHAAVLIKDSLYVYGGKIVPNPTVEVLEDTSVNGNELMLLDVSSPFDIKNPPWVLLEQGELSLAFHSCSIGGNQNELLFLFGGEPKEQATATNSLYIYNTLENKWLTPSTPIENGPSRIMDHTMVTRLNDSISYLWGGTPVGGEQRVTALGDLYKLNTRKTISWEQLPDASQIAVGRFQHTATLLNDGKMYIIGGSLSGGEKSTLASMTEIPVYDANTATWTVQNAIGSPPNLRKAHGAVGTADGRIIIYGGATAEFDQIFDDVAVLKTGGINLEWSIPQILGDKPPGRYAHTMTMVGTKVIVTYGKVNDFTFGTKLFVLDAKETETYTWESTYTPTDLELTNTIPDITITYPNGTESNSVSEKEDESNLKIIIGASVGGFLLLIFITGLICFVRRRRKNHSFAATPYDKQQASVPPIAGPAPLHSLNNTYGPSPLSQGGAGGTTNVSNVPSFIPPFATQNRQDSFGSITERKNLTPIDQHDSWGSAPSNSSQSQLAHITPYYATTPSPLMNTHFPYLSPPTPPPKQQSAYSTPPSPTATPTPTTPVFLPKDFQNDFLSNIDGASTYIKPPSNLRLDSDSNTAPAEFDFNLPPVAPLSINHTSNLVSSPTEIDTTDTTSTSTDEGGGVGGIFNSPLFRTEALSALAGTASADDRKLSLRSVPRLNSPRNSSSLSSPPPISVSTRIRSGTWDGHNTYEDGITGSSVPTSPIDNSTSDNQPPRGRLFVANPDPSDESE</sequence>
<dbReference type="AlphaFoldDB" id="A0A9W4SJD3"/>
<evidence type="ECO:0000256" key="3">
    <source>
        <dbReference type="SAM" id="MobiDB-lite"/>
    </source>
</evidence>
<feature type="region of interest" description="Disordered" evidence="3">
    <location>
        <begin position="565"/>
        <end position="598"/>
    </location>
</feature>
<keyword evidence="2" id="KW-0677">Repeat</keyword>
<dbReference type="PANTHER" id="PTHR46093:SF18">
    <property type="entry name" value="FIBRONECTIN TYPE-III DOMAIN-CONTAINING PROTEIN"/>
    <property type="match status" value="1"/>
</dbReference>
<reference evidence="5" key="1">
    <citation type="submission" date="2022-08" db="EMBL/GenBank/DDBJ databases">
        <authorList>
            <person name="Kallberg Y."/>
            <person name="Tangrot J."/>
            <person name="Rosling A."/>
        </authorList>
    </citation>
    <scope>NUCLEOTIDE SEQUENCE</scope>
    <source>
        <strain evidence="5">Wild A</strain>
    </source>
</reference>
<feature type="compositionally biased region" description="Polar residues" evidence="3">
    <location>
        <begin position="478"/>
        <end position="489"/>
    </location>
</feature>
<keyword evidence="1" id="KW-0880">Kelch repeat</keyword>
<evidence type="ECO:0000313" key="5">
    <source>
        <dbReference type="EMBL" id="CAI2171673.1"/>
    </source>
</evidence>
<keyword evidence="4" id="KW-0812">Transmembrane</keyword>
<feature type="transmembrane region" description="Helical" evidence="4">
    <location>
        <begin position="424"/>
        <end position="446"/>
    </location>
</feature>
<dbReference type="Pfam" id="PF24681">
    <property type="entry name" value="Kelch_KLHDC2_KLHL20_DRC7"/>
    <property type="match status" value="1"/>
</dbReference>
<keyword evidence="6" id="KW-1185">Reference proteome</keyword>
<evidence type="ECO:0000256" key="2">
    <source>
        <dbReference type="ARBA" id="ARBA00022737"/>
    </source>
</evidence>
<feature type="transmembrane region" description="Helical" evidence="4">
    <location>
        <begin position="21"/>
        <end position="40"/>
    </location>
</feature>
<feature type="region of interest" description="Disordered" evidence="3">
    <location>
        <begin position="657"/>
        <end position="684"/>
    </location>
</feature>
<feature type="region of interest" description="Disordered" evidence="3">
    <location>
        <begin position="460"/>
        <end position="514"/>
    </location>
</feature>
<feature type="compositionally biased region" description="Low complexity" evidence="3">
    <location>
        <begin position="712"/>
        <end position="726"/>
    </location>
</feature>
<protein>
    <submittedName>
        <fullName evidence="5">5504_t:CDS:1</fullName>
    </submittedName>
</protein>
<name>A0A9W4SJD3_9GLOM</name>
<feature type="compositionally biased region" description="Polar residues" evidence="3">
    <location>
        <begin position="753"/>
        <end position="770"/>
    </location>
</feature>
<evidence type="ECO:0000256" key="4">
    <source>
        <dbReference type="SAM" id="Phobius"/>
    </source>
</evidence>
<dbReference type="Gene3D" id="2.120.10.80">
    <property type="entry name" value="Kelch-type beta propeller"/>
    <property type="match status" value="2"/>
</dbReference>
<dbReference type="SUPFAM" id="SSF117281">
    <property type="entry name" value="Kelch motif"/>
    <property type="match status" value="1"/>
</dbReference>
<evidence type="ECO:0000256" key="1">
    <source>
        <dbReference type="ARBA" id="ARBA00022441"/>
    </source>
</evidence>
<evidence type="ECO:0000313" key="6">
    <source>
        <dbReference type="Proteomes" id="UP001153678"/>
    </source>
</evidence>
<dbReference type="InterPro" id="IPR015915">
    <property type="entry name" value="Kelch-typ_b-propeller"/>
</dbReference>
<feature type="compositionally biased region" description="Pro residues" evidence="3">
    <location>
        <begin position="586"/>
        <end position="596"/>
    </location>
</feature>
<proteinExistence type="predicted"/>
<dbReference type="PANTHER" id="PTHR46093">
    <property type="entry name" value="ACYL-COA-BINDING DOMAIN-CONTAINING PROTEIN 5"/>
    <property type="match status" value="1"/>
</dbReference>
<keyword evidence="4" id="KW-0472">Membrane</keyword>
<dbReference type="EMBL" id="CAMKVN010000845">
    <property type="protein sequence ID" value="CAI2171673.1"/>
    <property type="molecule type" value="Genomic_DNA"/>
</dbReference>
<gene>
    <name evidence="5" type="ORF">FWILDA_LOCUS5198</name>
</gene>
<keyword evidence="4" id="KW-1133">Transmembrane helix</keyword>
<dbReference type="CDD" id="cd12087">
    <property type="entry name" value="TM_EGFR-like"/>
    <property type="match status" value="1"/>
</dbReference>